<feature type="chain" id="PRO_5040208571" evidence="3">
    <location>
        <begin position="28"/>
        <end position="143"/>
    </location>
</feature>
<dbReference type="EMBL" id="CACSLK010030184">
    <property type="protein sequence ID" value="CAA0835890.1"/>
    <property type="molecule type" value="Genomic_DNA"/>
</dbReference>
<name>A0A9N7RLG7_STRHE</name>
<gene>
    <name evidence="4" type="ORF">SHERM_03036</name>
</gene>
<comment type="similarity">
    <text evidence="1">Belongs to the STIG1 family.</text>
</comment>
<keyword evidence="2 3" id="KW-0732">Signal</keyword>
<reference evidence="4" key="1">
    <citation type="submission" date="2019-12" db="EMBL/GenBank/DDBJ databases">
        <authorList>
            <person name="Scholes J."/>
        </authorList>
    </citation>
    <scope>NUCLEOTIDE SEQUENCE</scope>
</reference>
<dbReference type="PANTHER" id="PTHR33227">
    <property type="entry name" value="STIGMA-SPECIFIC STIG1-LIKE PROTEIN 3"/>
    <property type="match status" value="1"/>
</dbReference>
<evidence type="ECO:0000313" key="4">
    <source>
        <dbReference type="EMBL" id="CAA0835890.1"/>
    </source>
</evidence>
<evidence type="ECO:0000256" key="1">
    <source>
        <dbReference type="ARBA" id="ARBA00006010"/>
    </source>
</evidence>
<dbReference type="OrthoDB" id="5421723at2759"/>
<dbReference type="InterPro" id="IPR006969">
    <property type="entry name" value="Stig-like"/>
</dbReference>
<dbReference type="AlphaFoldDB" id="A0A9N7RLG7"/>
<accession>A0A9N7RLG7</accession>
<sequence length="143" mass="15810">MRSLKFTATLLLLLTITNSLFISLAAAEPSGSDPTNEDFPSVGHRISLRGAIHFLPRVPLARCDRNPRICSRARGKRDCCKKRCVDLTEDRLNCGRCGHKCNFSKICCRGKCVNPLRNIRHCGGCGNACRRGSKCVYGMCSYA</sequence>
<dbReference type="Proteomes" id="UP001153555">
    <property type="component" value="Unassembled WGS sequence"/>
</dbReference>
<comment type="caution">
    <text evidence="4">The sequence shown here is derived from an EMBL/GenBank/DDBJ whole genome shotgun (WGS) entry which is preliminary data.</text>
</comment>
<evidence type="ECO:0000256" key="2">
    <source>
        <dbReference type="ARBA" id="ARBA00022729"/>
    </source>
</evidence>
<evidence type="ECO:0000313" key="5">
    <source>
        <dbReference type="Proteomes" id="UP001153555"/>
    </source>
</evidence>
<protein>
    <submittedName>
        <fullName evidence="4">Stigma-specific Stig1 family protein</fullName>
    </submittedName>
</protein>
<dbReference type="Pfam" id="PF04885">
    <property type="entry name" value="Stig1"/>
    <property type="match status" value="1"/>
</dbReference>
<dbReference type="PANTHER" id="PTHR33227:SF21">
    <property type="entry name" value="F12F1.21 PROTEIN"/>
    <property type="match status" value="1"/>
</dbReference>
<organism evidence="4 5">
    <name type="scientific">Striga hermonthica</name>
    <name type="common">Purple witchweed</name>
    <name type="synonym">Buchnera hermonthica</name>
    <dbReference type="NCBI Taxonomy" id="68872"/>
    <lineage>
        <taxon>Eukaryota</taxon>
        <taxon>Viridiplantae</taxon>
        <taxon>Streptophyta</taxon>
        <taxon>Embryophyta</taxon>
        <taxon>Tracheophyta</taxon>
        <taxon>Spermatophyta</taxon>
        <taxon>Magnoliopsida</taxon>
        <taxon>eudicotyledons</taxon>
        <taxon>Gunneridae</taxon>
        <taxon>Pentapetalae</taxon>
        <taxon>asterids</taxon>
        <taxon>lamiids</taxon>
        <taxon>Lamiales</taxon>
        <taxon>Orobanchaceae</taxon>
        <taxon>Buchnereae</taxon>
        <taxon>Striga</taxon>
    </lineage>
</organism>
<evidence type="ECO:0000256" key="3">
    <source>
        <dbReference type="SAM" id="SignalP"/>
    </source>
</evidence>
<keyword evidence="5" id="KW-1185">Reference proteome</keyword>
<proteinExistence type="inferred from homology"/>
<feature type="signal peptide" evidence="3">
    <location>
        <begin position="1"/>
        <end position="27"/>
    </location>
</feature>